<accession>G7ICR3</accession>
<evidence type="ECO:0000256" key="1">
    <source>
        <dbReference type="ARBA" id="ARBA00006395"/>
    </source>
</evidence>
<dbReference type="HOGENOM" id="CLU_1605181_0_0_1"/>
<dbReference type="STRING" id="3880.G7ICR3"/>
<reference evidence="4 6" key="1">
    <citation type="journal article" date="2011" name="Nature">
        <title>The Medicago genome provides insight into the evolution of rhizobial symbioses.</title>
        <authorList>
            <person name="Young N.D."/>
            <person name="Debelle F."/>
            <person name="Oldroyd G.E."/>
            <person name="Geurts R."/>
            <person name="Cannon S.B."/>
            <person name="Udvardi M.K."/>
            <person name="Benedito V.A."/>
            <person name="Mayer K.F."/>
            <person name="Gouzy J."/>
            <person name="Schoof H."/>
            <person name="Van de Peer Y."/>
            <person name="Proost S."/>
            <person name="Cook D.R."/>
            <person name="Meyers B.C."/>
            <person name="Spannagl M."/>
            <person name="Cheung F."/>
            <person name="De Mita S."/>
            <person name="Krishnakumar V."/>
            <person name="Gundlach H."/>
            <person name="Zhou S."/>
            <person name="Mudge J."/>
            <person name="Bharti A.K."/>
            <person name="Murray J.D."/>
            <person name="Naoumkina M.A."/>
            <person name="Rosen B."/>
            <person name="Silverstein K.A."/>
            <person name="Tang H."/>
            <person name="Rombauts S."/>
            <person name="Zhao P.X."/>
            <person name="Zhou P."/>
            <person name="Barbe V."/>
            <person name="Bardou P."/>
            <person name="Bechner M."/>
            <person name="Bellec A."/>
            <person name="Berger A."/>
            <person name="Berges H."/>
            <person name="Bidwell S."/>
            <person name="Bisseling T."/>
            <person name="Choisne N."/>
            <person name="Couloux A."/>
            <person name="Denny R."/>
            <person name="Deshpande S."/>
            <person name="Dai X."/>
            <person name="Doyle J.J."/>
            <person name="Dudez A.M."/>
            <person name="Farmer A.D."/>
            <person name="Fouteau S."/>
            <person name="Franken C."/>
            <person name="Gibelin C."/>
            <person name="Gish J."/>
            <person name="Goldstein S."/>
            <person name="Gonzalez A.J."/>
            <person name="Green P.J."/>
            <person name="Hallab A."/>
            <person name="Hartog M."/>
            <person name="Hua A."/>
            <person name="Humphray S.J."/>
            <person name="Jeong D.H."/>
            <person name="Jing Y."/>
            <person name="Jocker A."/>
            <person name="Kenton S.M."/>
            <person name="Kim D.J."/>
            <person name="Klee K."/>
            <person name="Lai H."/>
            <person name="Lang C."/>
            <person name="Lin S."/>
            <person name="Macmil S.L."/>
            <person name="Magdelenat G."/>
            <person name="Matthews L."/>
            <person name="McCorrison J."/>
            <person name="Monaghan E.L."/>
            <person name="Mun J.H."/>
            <person name="Najar F.Z."/>
            <person name="Nicholson C."/>
            <person name="Noirot C."/>
            <person name="O'Bleness M."/>
            <person name="Paule C.R."/>
            <person name="Poulain J."/>
            <person name="Prion F."/>
            <person name="Qin B."/>
            <person name="Qu C."/>
            <person name="Retzel E.F."/>
            <person name="Riddle C."/>
            <person name="Sallet E."/>
            <person name="Samain S."/>
            <person name="Samson N."/>
            <person name="Sanders I."/>
            <person name="Saurat O."/>
            <person name="Scarpelli C."/>
            <person name="Schiex T."/>
            <person name="Segurens B."/>
            <person name="Severin A.J."/>
            <person name="Sherrier D.J."/>
            <person name="Shi R."/>
            <person name="Sims S."/>
            <person name="Singer S.R."/>
            <person name="Sinharoy S."/>
            <person name="Sterck L."/>
            <person name="Viollet A."/>
            <person name="Wang B.B."/>
            <person name="Wang K."/>
            <person name="Wang M."/>
            <person name="Wang X."/>
            <person name="Warfsmann J."/>
            <person name="Weissenbach J."/>
            <person name="White D.D."/>
            <person name="White J.D."/>
            <person name="Wiley G.B."/>
            <person name="Wincker P."/>
            <person name="Xing Y."/>
            <person name="Yang L."/>
            <person name="Yao Z."/>
            <person name="Ying F."/>
            <person name="Zhai J."/>
            <person name="Zhou L."/>
            <person name="Zuber A."/>
            <person name="Denarie J."/>
            <person name="Dixon R.A."/>
            <person name="May G.D."/>
            <person name="Schwartz D.C."/>
            <person name="Rogers J."/>
            <person name="Quetier F."/>
            <person name="Town C.D."/>
            <person name="Roe B.A."/>
        </authorList>
    </citation>
    <scope>NUCLEOTIDE SEQUENCE [LARGE SCALE GENOMIC DNA]</scope>
    <source>
        <strain evidence="4">A17</strain>
        <strain evidence="5 6">cv. Jemalong A17</strain>
    </source>
</reference>
<evidence type="ECO:0000259" key="3">
    <source>
        <dbReference type="Pfam" id="PF08585"/>
    </source>
</evidence>
<evidence type="ECO:0000313" key="5">
    <source>
        <dbReference type="EnsemblPlants" id="AES60821"/>
    </source>
</evidence>
<dbReference type="Proteomes" id="UP000002051">
    <property type="component" value="Unassembled WGS sequence"/>
</dbReference>
<feature type="domain" description="RecQ mediated genome instability protein 1 OB-fold" evidence="3">
    <location>
        <begin position="23"/>
        <end position="103"/>
    </location>
</feature>
<dbReference type="EnsemblPlants" id="AES60821">
    <property type="protein sequence ID" value="AES60821"/>
    <property type="gene ID" value="MTR_1g071270"/>
</dbReference>
<dbReference type="PANTHER" id="PTHR14790:SF15">
    <property type="entry name" value="RECQ-MEDIATED GENOME INSTABILITY PROTEIN 1"/>
    <property type="match status" value="1"/>
</dbReference>
<dbReference type="InterPro" id="IPR013894">
    <property type="entry name" value="RMI1_OB"/>
</dbReference>
<dbReference type="PANTHER" id="PTHR14790">
    <property type="entry name" value="RECQ-MEDIATED GENOME INSTABILITY PROTEIN 1 RMI1"/>
    <property type="match status" value="1"/>
</dbReference>
<evidence type="ECO:0000313" key="6">
    <source>
        <dbReference type="Proteomes" id="UP000002051"/>
    </source>
</evidence>
<dbReference type="InterPro" id="IPR042470">
    <property type="entry name" value="RMI1_N_C_sf"/>
</dbReference>
<dbReference type="PaxDb" id="3880-AES60821"/>
<gene>
    <name evidence="4" type="ordered locus">MTR_1g071270</name>
</gene>
<comment type="similarity">
    <text evidence="1">Belongs to the RMI1 family.</text>
</comment>
<dbReference type="AlphaFoldDB" id="G7ICR3"/>
<dbReference type="Gene3D" id="2.40.50.770">
    <property type="entry name" value="RecQ-mediated genome instability protein Rmi1, C-terminal domain"/>
    <property type="match status" value="1"/>
</dbReference>
<sequence>MVKGKMENVVDEFINILDTSNQQVIPPPGINRILKFKLTDGVQTVDALEYYTLEALQVCEPPGLKGSFGTYLLWIEISNVEVRHGMLSLVPGNIRILGGGLVEPVDETLKWVVDDPSHSDSMLPNIDTILASMVRTLEELSPLNVGVSIYSLRLSFFWHTQRPKCP</sequence>
<reference evidence="4 6" key="2">
    <citation type="journal article" date="2014" name="BMC Genomics">
        <title>An improved genome release (version Mt4.0) for the model legume Medicago truncatula.</title>
        <authorList>
            <person name="Tang H."/>
            <person name="Krishnakumar V."/>
            <person name="Bidwell S."/>
            <person name="Rosen B."/>
            <person name="Chan A."/>
            <person name="Zhou S."/>
            <person name="Gentzbittel L."/>
            <person name="Childs K.L."/>
            <person name="Yandell M."/>
            <person name="Gundlach H."/>
            <person name="Mayer K.F."/>
            <person name="Schwartz D.C."/>
            <person name="Town C.D."/>
        </authorList>
    </citation>
    <scope>GENOME REANNOTATION</scope>
    <source>
        <strain evidence="5 6">cv. Jemalong A17</strain>
    </source>
</reference>
<protein>
    <recommendedName>
        <fullName evidence="2">RecQ-mediated genome instability protein 1</fullName>
    </recommendedName>
</protein>
<name>G7ICR3_MEDTR</name>
<evidence type="ECO:0000256" key="2">
    <source>
        <dbReference type="ARBA" id="ARBA00018987"/>
    </source>
</evidence>
<proteinExistence type="inferred from homology"/>
<keyword evidence="6" id="KW-1185">Reference proteome</keyword>
<dbReference type="Pfam" id="PF08585">
    <property type="entry name" value="RMI1_N_C"/>
    <property type="match status" value="1"/>
</dbReference>
<evidence type="ECO:0000313" key="4">
    <source>
        <dbReference type="EMBL" id="AES60821.1"/>
    </source>
</evidence>
<reference evidence="5" key="3">
    <citation type="submission" date="2015-04" db="UniProtKB">
        <authorList>
            <consortium name="EnsemblPlants"/>
        </authorList>
    </citation>
    <scope>IDENTIFICATION</scope>
    <source>
        <strain evidence="5">cv. Jemalong A17</strain>
    </source>
</reference>
<organism evidence="4 6">
    <name type="scientific">Medicago truncatula</name>
    <name type="common">Barrel medic</name>
    <name type="synonym">Medicago tribuloides</name>
    <dbReference type="NCBI Taxonomy" id="3880"/>
    <lineage>
        <taxon>Eukaryota</taxon>
        <taxon>Viridiplantae</taxon>
        <taxon>Streptophyta</taxon>
        <taxon>Embryophyta</taxon>
        <taxon>Tracheophyta</taxon>
        <taxon>Spermatophyta</taxon>
        <taxon>Magnoliopsida</taxon>
        <taxon>eudicotyledons</taxon>
        <taxon>Gunneridae</taxon>
        <taxon>Pentapetalae</taxon>
        <taxon>rosids</taxon>
        <taxon>fabids</taxon>
        <taxon>Fabales</taxon>
        <taxon>Fabaceae</taxon>
        <taxon>Papilionoideae</taxon>
        <taxon>50 kb inversion clade</taxon>
        <taxon>NPAAA clade</taxon>
        <taxon>Hologalegina</taxon>
        <taxon>IRL clade</taxon>
        <taxon>Trifolieae</taxon>
        <taxon>Medicago</taxon>
    </lineage>
</organism>
<dbReference type="EMBL" id="CM001217">
    <property type="protein sequence ID" value="AES60821.1"/>
    <property type="molecule type" value="Genomic_DNA"/>
</dbReference>